<dbReference type="Proteomes" id="UP000234289">
    <property type="component" value="Unassembled WGS sequence"/>
</dbReference>
<dbReference type="EMBL" id="FXZI01000002">
    <property type="protein sequence ID" value="SMX78261.1"/>
    <property type="molecule type" value="Genomic_DNA"/>
</dbReference>
<dbReference type="KEGG" id="blin:BLSMQ_3384"/>
<keyword evidence="4 7" id="KW-0238">DNA-binding</keyword>
<dbReference type="CDD" id="cd00383">
    <property type="entry name" value="trans_reg_C"/>
    <property type="match status" value="1"/>
</dbReference>
<dbReference type="EMBL" id="NRGX01000001">
    <property type="protein sequence ID" value="PCC17777.1"/>
    <property type="molecule type" value="Genomic_DNA"/>
</dbReference>
<keyword evidence="2" id="KW-0902">Two-component regulatory system</keyword>
<reference evidence="22 35" key="7">
    <citation type="submission" date="2018-10" db="EMBL/GenBank/DDBJ databases">
        <title>Brevibacterium genomes from Austrain hard cheese rinds.</title>
        <authorList>
            <person name="Anast J.M."/>
            <person name="Dzieciol M."/>
            <person name="Schultz D.L."/>
            <person name="Mann E."/>
            <person name="Wagner M."/>
            <person name="Schmitz-Esser S."/>
        </authorList>
    </citation>
    <scope>NUCLEOTIDE SEQUENCE [LARGE SCALE GENOMIC DNA]</scope>
    <source>
        <strain evidence="22 35">L261</strain>
    </source>
</reference>
<dbReference type="SUPFAM" id="SSF52172">
    <property type="entry name" value="CheY-like"/>
    <property type="match status" value="1"/>
</dbReference>
<evidence type="ECO:0000313" key="22">
    <source>
        <dbReference type="EMBL" id="TGD37621.1"/>
    </source>
</evidence>
<accession>A0A2H1HJR0</accession>
<dbReference type="GO" id="GO:0000976">
    <property type="term" value="F:transcription cis-regulatory region binding"/>
    <property type="evidence" value="ECO:0007669"/>
    <property type="project" value="TreeGrafter"/>
</dbReference>
<dbReference type="Pfam" id="PF00072">
    <property type="entry name" value="Response_reg"/>
    <property type="match status" value="1"/>
</dbReference>
<reference evidence="30 31" key="5">
    <citation type="submission" date="2017-03" db="EMBL/GenBank/DDBJ databases">
        <authorList>
            <person name="Afonso C.L."/>
            <person name="Miller P.J."/>
            <person name="Scott M.A."/>
            <person name="Spackman E."/>
            <person name="Goraichik I."/>
            <person name="Dimitrov K.M."/>
            <person name="Suarez D.L."/>
            <person name="Swayne D.E."/>
        </authorList>
    </citation>
    <scope>NUCLEOTIDE SEQUENCE [LARGE SCALE GENOMIC DNA]</scope>
    <source>
        <strain evidence="18">6</strain>
        <strain evidence="31">6(3)</strain>
        <strain evidence="20">8</strain>
        <strain evidence="30">8(6)</strain>
        <strain evidence="19">ATCC 9175</strain>
        <strain evidence="21">CNRZ 920</strain>
    </source>
</reference>
<dbReference type="Proteomes" id="UP000283000">
    <property type="component" value="Chromosome"/>
</dbReference>
<evidence type="ECO:0000313" key="33">
    <source>
        <dbReference type="Proteomes" id="UP000282731"/>
    </source>
</evidence>
<dbReference type="GO" id="GO:0032993">
    <property type="term" value="C:protein-DNA complex"/>
    <property type="evidence" value="ECO:0007669"/>
    <property type="project" value="TreeGrafter"/>
</dbReference>
<evidence type="ECO:0000313" key="28">
    <source>
        <dbReference type="Proteomes" id="UP000218620"/>
    </source>
</evidence>
<evidence type="ECO:0000313" key="15">
    <source>
        <dbReference type="EMBL" id="PCC47024.1"/>
    </source>
</evidence>
<evidence type="ECO:0000313" key="19">
    <source>
        <dbReference type="EMBL" id="SMX68757.1"/>
    </source>
</evidence>
<dbReference type="EMBL" id="FXZG01000013">
    <property type="protein sequence ID" value="SMX89244.1"/>
    <property type="molecule type" value="Genomic_DNA"/>
</dbReference>
<dbReference type="Proteomes" id="UP000217881">
    <property type="component" value="Unassembled WGS sequence"/>
</dbReference>
<dbReference type="PROSITE" id="PS51755">
    <property type="entry name" value="OMPR_PHOB"/>
    <property type="match status" value="1"/>
</dbReference>
<dbReference type="Proteomes" id="UP000234300">
    <property type="component" value="Unassembled WGS sequence"/>
</dbReference>
<feature type="domain" description="Response regulatory" evidence="8">
    <location>
        <begin position="3"/>
        <end position="117"/>
    </location>
</feature>
<reference evidence="23" key="2">
    <citation type="submission" date="2016-09" db="EMBL/GenBank/DDBJ databases">
        <title>Complete Genome Sequence of Brevibacterium linens SMQ-1335.</title>
        <authorList>
            <person name="de Melo A.G."/>
            <person name="Labrie S.J."/>
            <person name="Dumaresq J."/>
            <person name="Roberts R.J."/>
            <person name="Tremblay D.M."/>
            <person name="Moineau S."/>
        </authorList>
    </citation>
    <scope>NUCLEOTIDE SEQUENCE [LARGE SCALE GENOMIC DNA]</scope>
    <source>
        <strain evidence="23">SMQ-1335</strain>
    </source>
</reference>
<evidence type="ECO:0000256" key="4">
    <source>
        <dbReference type="ARBA" id="ARBA00023125"/>
    </source>
</evidence>
<dbReference type="Proteomes" id="UP000234525">
    <property type="component" value="Unassembled WGS sequence"/>
</dbReference>
<dbReference type="EMBL" id="FXYZ01000001">
    <property type="protein sequence ID" value="SMX63167.1"/>
    <property type="molecule type" value="Genomic_DNA"/>
</dbReference>
<dbReference type="Proteomes" id="UP000297736">
    <property type="component" value="Unassembled WGS sequence"/>
</dbReference>
<evidence type="ECO:0000256" key="3">
    <source>
        <dbReference type="ARBA" id="ARBA00023015"/>
    </source>
</evidence>
<evidence type="ECO:0000256" key="2">
    <source>
        <dbReference type="ARBA" id="ARBA00023012"/>
    </source>
</evidence>
<dbReference type="RefSeq" id="WP_009882516.1">
    <property type="nucleotide sequence ID" value="NZ_AAGP01000008.1"/>
</dbReference>
<evidence type="ECO:0000313" key="27">
    <source>
        <dbReference type="Proteomes" id="UP000218377"/>
    </source>
</evidence>
<dbReference type="InterPro" id="IPR001867">
    <property type="entry name" value="OmpR/PhoB-type_DNA-bd"/>
</dbReference>
<accession>A0A1D7W7W8</accession>
<reference evidence="33 34" key="8">
    <citation type="submission" date="2019-01" db="EMBL/GenBank/DDBJ databases">
        <title>Comparative genomic analysis of Brevibacterium aurantiacum sheds light on its evolution and its adaptation to smear-ripened cheeses.</title>
        <authorList>
            <person name="Moineau S."/>
        </authorList>
    </citation>
    <scope>NUCLEOTIDE SEQUENCE [LARGE SCALE GENOMIC DNA]</scope>
    <source>
        <strain evidence="11 34">SMQ-1417</strain>
        <strain evidence="12 33">SMQ-1420</strain>
    </source>
</reference>
<evidence type="ECO:0000256" key="6">
    <source>
        <dbReference type="PROSITE-ProRule" id="PRU00169"/>
    </source>
</evidence>
<dbReference type="PATRIC" id="fig|1703.10.peg.3495"/>
<keyword evidence="1 6" id="KW-0597">Phosphoprotein</keyword>
<keyword evidence="5" id="KW-0804">Transcription</keyword>
<dbReference type="InterPro" id="IPR011006">
    <property type="entry name" value="CheY-like_superfamily"/>
</dbReference>
<evidence type="ECO:0000313" key="30">
    <source>
        <dbReference type="Proteomes" id="UP000234300"/>
    </source>
</evidence>
<dbReference type="OrthoDB" id="3197131at2"/>
<evidence type="ECO:0000313" key="21">
    <source>
        <dbReference type="EMBL" id="SMX89244.1"/>
    </source>
</evidence>
<evidence type="ECO:0000313" key="14">
    <source>
        <dbReference type="EMBL" id="PCC41947.1"/>
    </source>
</evidence>
<dbReference type="Gene3D" id="3.40.50.2300">
    <property type="match status" value="1"/>
</dbReference>
<dbReference type="Proteomes" id="UP000218377">
    <property type="component" value="Unassembled WGS sequence"/>
</dbReference>
<evidence type="ECO:0000259" key="8">
    <source>
        <dbReference type="PROSITE" id="PS50110"/>
    </source>
</evidence>
<dbReference type="GO" id="GO:0000156">
    <property type="term" value="F:phosphorelay response regulator activity"/>
    <property type="evidence" value="ECO:0007669"/>
    <property type="project" value="TreeGrafter"/>
</dbReference>
<evidence type="ECO:0000313" key="31">
    <source>
        <dbReference type="Proteomes" id="UP000234327"/>
    </source>
</evidence>
<dbReference type="EMBL" id="NRGQ01000025">
    <property type="protein sequence ID" value="PCC41947.1"/>
    <property type="molecule type" value="Genomic_DNA"/>
</dbReference>
<evidence type="ECO:0000313" key="11">
    <source>
        <dbReference type="EMBL" id="AZT94798.1"/>
    </source>
</evidence>
<evidence type="ECO:0000256" key="1">
    <source>
        <dbReference type="ARBA" id="ARBA00022553"/>
    </source>
</evidence>
<accession>A0A2A3X2N7</accession>
<dbReference type="InterPro" id="IPR001789">
    <property type="entry name" value="Sig_transdc_resp-reg_receiver"/>
</dbReference>
<evidence type="ECO:0000313" key="13">
    <source>
        <dbReference type="EMBL" id="PCC17777.1"/>
    </source>
</evidence>
<evidence type="ECO:0000313" key="12">
    <source>
        <dbReference type="EMBL" id="AZT98531.1"/>
    </source>
</evidence>
<dbReference type="GO" id="GO:0005829">
    <property type="term" value="C:cytosol"/>
    <property type="evidence" value="ECO:0007669"/>
    <property type="project" value="TreeGrafter"/>
</dbReference>
<reference evidence="24 25" key="3">
    <citation type="journal article" date="2017" name="Elife">
        <title>Extensive horizontal gene transfer in cheese-associated bacteria.</title>
        <authorList>
            <person name="Bonham K.S."/>
            <person name="Wolfe B.E."/>
            <person name="Dutton R.J."/>
        </authorList>
    </citation>
    <scope>NUCLEOTIDE SEQUENCE [LARGE SCALE GENOMIC DNA]</scope>
    <source>
        <strain evidence="17 26">738_8</strain>
        <strain evidence="16 25">900_6</strain>
        <strain evidence="15 24">947_7</strain>
        <strain evidence="14 28">962_8</strain>
        <strain evidence="13 27">JB5</strain>
    </source>
</reference>
<evidence type="ECO:0000313" key="23">
    <source>
        <dbReference type="Proteomes" id="UP000094793"/>
    </source>
</evidence>
<evidence type="ECO:0000259" key="9">
    <source>
        <dbReference type="PROSITE" id="PS51755"/>
    </source>
</evidence>
<evidence type="ECO:0000256" key="7">
    <source>
        <dbReference type="PROSITE-ProRule" id="PRU01091"/>
    </source>
</evidence>
<dbReference type="EMBL" id="CP025330">
    <property type="protein sequence ID" value="AZT94798.1"/>
    <property type="molecule type" value="Genomic_DNA"/>
</dbReference>
<dbReference type="EMBL" id="NRGP01000011">
    <property type="protein sequence ID" value="PCC47024.1"/>
    <property type="molecule type" value="Genomic_DNA"/>
</dbReference>
<dbReference type="EMBL" id="FXZB01000004">
    <property type="protein sequence ID" value="SMX68757.1"/>
    <property type="molecule type" value="Genomic_DNA"/>
</dbReference>
<dbReference type="Gene3D" id="1.10.10.10">
    <property type="entry name" value="Winged helix-like DNA-binding domain superfamily/Winged helix DNA-binding domain"/>
    <property type="match status" value="1"/>
</dbReference>
<reference evidence="10" key="1">
    <citation type="submission" date="2016-09" db="EMBL/GenBank/DDBJ databases">
        <title>Complete Genome Sequence of Brevibacterium aurantiacum SMQ-1335.</title>
        <authorList>
            <person name="de Melo A.G."/>
            <person name="Labrie S.J."/>
            <person name="Dumaresq J."/>
            <person name="Roberts R.J."/>
            <person name="Tremblay D.M."/>
            <person name="Moineau S."/>
        </authorList>
    </citation>
    <scope>NUCLEOTIDE SEQUENCE</scope>
    <source>
        <strain evidence="10">SMQ-1335</strain>
    </source>
</reference>
<dbReference type="FunFam" id="3.40.50.2300:FF:000001">
    <property type="entry name" value="DNA-binding response regulator PhoB"/>
    <property type="match status" value="1"/>
</dbReference>
<dbReference type="InterPro" id="IPR039420">
    <property type="entry name" value="WalR-like"/>
</dbReference>
<dbReference type="Pfam" id="PF00486">
    <property type="entry name" value="Trans_reg_C"/>
    <property type="match status" value="1"/>
</dbReference>
<gene>
    <name evidence="19" type="ORF">BAUR9175_00774</name>
    <name evidence="21" type="ORF">BAUR920_02345</name>
    <name evidence="18" type="ORF">BAURA63_00203</name>
    <name evidence="20" type="ORF">BAURA86_00945</name>
    <name evidence="10" type="ORF">BLSMQ_3384</name>
    <name evidence="17" type="ORF">CIK59_08565</name>
    <name evidence="16" type="ORF">CIK62_03115</name>
    <name evidence="15" type="ORF">CIK64_07940</name>
    <name evidence="14" type="ORF">CIK65_14945</name>
    <name evidence="13" type="ORF">CIK79_05435</name>
    <name evidence="11" type="ORF">CXR23_17990</name>
    <name evidence="12" type="ORF">CXR27_17215</name>
    <name evidence="22" type="ORF">EB834_15060</name>
</gene>
<dbReference type="Proteomes" id="UP000282731">
    <property type="component" value="Chromosome"/>
</dbReference>
<evidence type="ECO:0000313" key="29">
    <source>
        <dbReference type="Proteomes" id="UP000234289"/>
    </source>
</evidence>
<dbReference type="EMBL" id="RHFF01000015">
    <property type="protein sequence ID" value="TGD37621.1"/>
    <property type="molecule type" value="Genomic_DNA"/>
</dbReference>
<keyword evidence="32" id="KW-1185">Reference proteome</keyword>
<dbReference type="GO" id="GO:0006355">
    <property type="term" value="P:regulation of DNA-templated transcription"/>
    <property type="evidence" value="ECO:0007669"/>
    <property type="project" value="InterPro"/>
</dbReference>
<proteinExistence type="predicted"/>
<reference evidence="33 34" key="6">
    <citation type="submission" date="2017-12" db="EMBL/GenBank/DDBJ databases">
        <authorList>
            <person name="Levesque S."/>
        </authorList>
    </citation>
    <scope>NUCLEOTIDE SEQUENCE [LARGE SCALE GENOMIC DNA]</scope>
    <source>
        <strain evidence="11 34">SMQ-1417</strain>
        <strain evidence="12 33">SMQ-1420</strain>
    </source>
</reference>
<dbReference type="PANTHER" id="PTHR48111:SF38">
    <property type="entry name" value="TWO-COMPONENT RESPONSE REGULATOR"/>
    <property type="match status" value="1"/>
</dbReference>
<evidence type="ECO:0000313" key="25">
    <source>
        <dbReference type="Proteomes" id="UP000217720"/>
    </source>
</evidence>
<dbReference type="SMART" id="SM00862">
    <property type="entry name" value="Trans_reg_C"/>
    <property type="match status" value="1"/>
</dbReference>
<dbReference type="Proteomes" id="UP000218620">
    <property type="component" value="Unassembled WGS sequence"/>
</dbReference>
<evidence type="ECO:0000313" key="17">
    <source>
        <dbReference type="EMBL" id="PCC53828.1"/>
    </source>
</evidence>
<dbReference type="Proteomes" id="UP000234327">
    <property type="component" value="Unassembled WGS sequence"/>
</dbReference>
<dbReference type="EMBL" id="CP017150">
    <property type="protein sequence ID" value="AOP55084.1"/>
    <property type="molecule type" value="Genomic_DNA"/>
</dbReference>
<dbReference type="Proteomes" id="UP000094793">
    <property type="component" value="Chromosome"/>
</dbReference>
<protein>
    <submittedName>
        <fullName evidence="11 18">DNA-binding response regulator</fullName>
    </submittedName>
    <submittedName>
        <fullName evidence="10">Two-component response regulator</fullName>
    </submittedName>
</protein>
<dbReference type="Proteomes" id="UP000217720">
    <property type="component" value="Unassembled WGS sequence"/>
</dbReference>
<keyword evidence="3" id="KW-0805">Transcription regulation</keyword>
<sequence>MNRILVVEDEARISAFIAKGLKAAGFVTEIAADGITGRDLALTGDFDLLVLDIGLPGLDGFSVLSQLRKDRPDLPVLVLTARDNADDTIFALESGAADYMIKPFRFGELLARIRLRLKETATEAPQTELVRGDVRIDLLKRQVWVADKIIDLSARELSLAEILLQNRGNVLSREQLLSHVWGFDFDPGSNVVDVYVGYLRKKLGSDFVTTVRGFGYRVD</sequence>
<evidence type="ECO:0000313" key="32">
    <source>
        <dbReference type="Proteomes" id="UP000234525"/>
    </source>
</evidence>
<evidence type="ECO:0000313" key="16">
    <source>
        <dbReference type="EMBL" id="PCC51509.1"/>
    </source>
</evidence>
<organism evidence="10 23">
    <name type="scientific">Brevibacterium aurantiacum</name>
    <dbReference type="NCBI Taxonomy" id="273384"/>
    <lineage>
        <taxon>Bacteria</taxon>
        <taxon>Bacillati</taxon>
        <taxon>Actinomycetota</taxon>
        <taxon>Actinomycetes</taxon>
        <taxon>Micrococcales</taxon>
        <taxon>Brevibacteriaceae</taxon>
        <taxon>Brevibacterium</taxon>
    </lineage>
</organism>
<dbReference type="Proteomes" id="UP000217564">
    <property type="component" value="Unassembled WGS sequence"/>
</dbReference>
<name>A0A1D7W7W8_BREAU</name>
<dbReference type="GeneID" id="60907638"/>
<dbReference type="SMART" id="SM00448">
    <property type="entry name" value="REC"/>
    <property type="match status" value="1"/>
</dbReference>
<feature type="DNA-binding region" description="OmpR/PhoB-type" evidence="7">
    <location>
        <begin position="126"/>
        <end position="219"/>
    </location>
</feature>
<evidence type="ECO:0000313" key="18">
    <source>
        <dbReference type="EMBL" id="SMX63167.1"/>
    </source>
</evidence>
<evidence type="ECO:0000313" key="10">
    <source>
        <dbReference type="EMBL" id="AOP55084.1"/>
    </source>
</evidence>
<evidence type="ECO:0000256" key="5">
    <source>
        <dbReference type="ARBA" id="ARBA00023163"/>
    </source>
</evidence>
<evidence type="ECO:0000313" key="35">
    <source>
        <dbReference type="Proteomes" id="UP000297736"/>
    </source>
</evidence>
<evidence type="ECO:0000313" key="34">
    <source>
        <dbReference type="Proteomes" id="UP000283000"/>
    </source>
</evidence>
<feature type="modified residue" description="4-aspartylphosphate" evidence="6">
    <location>
        <position position="52"/>
    </location>
</feature>
<evidence type="ECO:0000313" key="24">
    <source>
        <dbReference type="Proteomes" id="UP000217564"/>
    </source>
</evidence>
<dbReference type="eggNOG" id="COG0745">
    <property type="taxonomic scope" value="Bacteria"/>
</dbReference>
<dbReference type="EMBL" id="CP025334">
    <property type="protein sequence ID" value="AZT98531.1"/>
    <property type="molecule type" value="Genomic_DNA"/>
</dbReference>
<reference evidence="29 32" key="4">
    <citation type="submission" date="2017-03" db="EMBL/GenBank/DDBJ databases">
        <authorList>
            <person name="Monnet C."/>
        </authorList>
    </citation>
    <scope>NUCLEOTIDE SEQUENCE [LARGE SCALE GENOMIC DNA]</scope>
    <source>
        <strain evidence="32">ATCC 9175</strain>
        <strain evidence="29">CNRZ 920</strain>
    </source>
</reference>
<dbReference type="EMBL" id="NRHA01000011">
    <property type="protein sequence ID" value="PCC53828.1"/>
    <property type="molecule type" value="Genomic_DNA"/>
</dbReference>
<dbReference type="AlphaFoldDB" id="A0A1D7W7W8"/>
<dbReference type="PROSITE" id="PS50110">
    <property type="entry name" value="RESPONSE_REGULATORY"/>
    <property type="match status" value="1"/>
</dbReference>
<dbReference type="PANTHER" id="PTHR48111">
    <property type="entry name" value="REGULATOR OF RPOS"/>
    <property type="match status" value="1"/>
</dbReference>
<dbReference type="InterPro" id="IPR036388">
    <property type="entry name" value="WH-like_DNA-bd_sf"/>
</dbReference>
<feature type="domain" description="OmpR/PhoB-type" evidence="9">
    <location>
        <begin position="126"/>
        <end position="219"/>
    </location>
</feature>
<evidence type="ECO:0000313" key="20">
    <source>
        <dbReference type="EMBL" id="SMX78261.1"/>
    </source>
</evidence>
<evidence type="ECO:0000313" key="26">
    <source>
        <dbReference type="Proteomes" id="UP000217881"/>
    </source>
</evidence>
<dbReference type="EMBL" id="NRGO01000004">
    <property type="protein sequence ID" value="PCC51509.1"/>
    <property type="molecule type" value="Genomic_DNA"/>
</dbReference>